<name>A0A383UUE5_BLUHO</name>
<feature type="compositionally biased region" description="Polar residues" evidence="1">
    <location>
        <begin position="379"/>
        <end position="388"/>
    </location>
</feature>
<feature type="compositionally biased region" description="Basic and acidic residues" evidence="1">
    <location>
        <begin position="448"/>
        <end position="472"/>
    </location>
</feature>
<dbReference type="VEuPathDB" id="FungiDB:BLGHR1_13756"/>
<feature type="region of interest" description="Disordered" evidence="1">
    <location>
        <begin position="504"/>
        <end position="529"/>
    </location>
</feature>
<reference evidence="2 3" key="1">
    <citation type="submission" date="2017-11" db="EMBL/GenBank/DDBJ databases">
        <authorList>
            <person name="Kracher B."/>
        </authorList>
    </citation>
    <scope>NUCLEOTIDE SEQUENCE [LARGE SCALE GENOMIC DNA]</scope>
    <source>
        <strain evidence="2 3">RACE1</strain>
    </source>
</reference>
<protein>
    <recommendedName>
        <fullName evidence="4">RED-like N-terminal domain-containing protein</fullName>
    </recommendedName>
</protein>
<evidence type="ECO:0000256" key="1">
    <source>
        <dbReference type="SAM" id="MobiDB-lite"/>
    </source>
</evidence>
<feature type="compositionally biased region" description="Polar residues" evidence="1">
    <location>
        <begin position="36"/>
        <end position="48"/>
    </location>
</feature>
<feature type="compositionally biased region" description="Acidic residues" evidence="1">
    <location>
        <begin position="348"/>
        <end position="358"/>
    </location>
</feature>
<dbReference type="InterPro" id="IPR039896">
    <property type="entry name" value="Red-like"/>
</dbReference>
<organism evidence="2 3">
    <name type="scientific">Blumeria hordei</name>
    <name type="common">Barley powdery mildew</name>
    <name type="synonym">Blumeria graminis f. sp. hordei</name>
    <dbReference type="NCBI Taxonomy" id="2867405"/>
    <lineage>
        <taxon>Eukaryota</taxon>
        <taxon>Fungi</taxon>
        <taxon>Dikarya</taxon>
        <taxon>Ascomycota</taxon>
        <taxon>Pezizomycotina</taxon>
        <taxon>Leotiomycetes</taxon>
        <taxon>Erysiphales</taxon>
        <taxon>Erysiphaceae</taxon>
        <taxon>Blumeria</taxon>
    </lineage>
</organism>
<feature type="region of interest" description="Disordered" evidence="1">
    <location>
        <begin position="448"/>
        <end position="489"/>
    </location>
</feature>
<dbReference type="EMBL" id="UNSH01000046">
    <property type="protein sequence ID" value="SZF02970.1"/>
    <property type="molecule type" value="Genomic_DNA"/>
</dbReference>
<feature type="region of interest" description="Disordered" evidence="1">
    <location>
        <begin position="1"/>
        <end position="97"/>
    </location>
</feature>
<evidence type="ECO:0000313" key="3">
    <source>
        <dbReference type="Proteomes" id="UP000275772"/>
    </source>
</evidence>
<proteinExistence type="predicted"/>
<dbReference type="AlphaFoldDB" id="A0A383UUE5"/>
<dbReference type="Proteomes" id="UP000275772">
    <property type="component" value="Unassembled WGS sequence"/>
</dbReference>
<feature type="compositionally biased region" description="Basic and acidic residues" evidence="1">
    <location>
        <begin position="292"/>
        <end position="303"/>
    </location>
</feature>
<gene>
    <name evidence="2" type="ORF">BLGHR1_13756</name>
</gene>
<feature type="compositionally biased region" description="Polar residues" evidence="1">
    <location>
        <begin position="58"/>
        <end position="74"/>
    </location>
</feature>
<dbReference type="PANTHER" id="PTHR12765">
    <property type="entry name" value="RED PROTEIN IK FACTOR CYTOKINE IK"/>
    <property type="match status" value="1"/>
</dbReference>
<feature type="region of interest" description="Disordered" evidence="1">
    <location>
        <begin position="347"/>
        <end position="390"/>
    </location>
</feature>
<feature type="region of interest" description="Disordered" evidence="1">
    <location>
        <begin position="280"/>
        <end position="311"/>
    </location>
</feature>
<accession>A0A383UUE5</accession>
<evidence type="ECO:0008006" key="4">
    <source>
        <dbReference type="Google" id="ProtNLM"/>
    </source>
</evidence>
<sequence length="529" mass="59399">MNNSQFRKLVNENYAPKSGSPARRDSSLILQDENRSSTLGSRARNSFPMTPRSVADFSYSTITSRQSLQRQKSPANKRIRSSDAPKGSKLPEGYVDRTKSRLNNYENESINDKVERVKSLEEVMKSGQIDELTFVKLRDEILGDEIGIERAGLVKGLDWGLLKKVKMGEIDAHDVLTKSGLNKSDDCEQQIDNGFDELEAKQIQPLVHKSSTKKGVMAPSLLTGKRNRNQILAELKASRESTLQATTSRLGCRFKKVGEPQSVTRIEKDRNGRDVMISVDENGNEKRKVRRTQKEAAENERSSDLLMPDKSVKPLGMEVPEILQNLQSEECQDIFEDVGDDYFPLAELDGDDESDTEESGAKIDSNVDATKTQAEDSKVQPSNETQNPPEAVVRDYFRATNFEIQPVDKTSAYKTPGLLDPTILATLQKASKISLRVAIDGNDEDEAKKVSALREKEERHKRMLMQDDRDAQDIDMGFGSSRLEDEADACETEVQLSKWSKDDVLDGLNTDSRKKRKRGSKKKDFAVKN</sequence>
<evidence type="ECO:0000313" key="2">
    <source>
        <dbReference type="EMBL" id="SZF02970.1"/>
    </source>
</evidence>